<keyword evidence="7" id="KW-1185">Reference proteome</keyword>
<evidence type="ECO:0000256" key="2">
    <source>
        <dbReference type="ARBA" id="ARBA00023054"/>
    </source>
</evidence>
<protein>
    <submittedName>
        <fullName evidence="6">Uncharacterized protein</fullName>
    </submittedName>
</protein>
<dbReference type="PANTHER" id="PTHR13183:SF0">
    <property type="entry name" value="AXONEMAL DYNEIN LIGHT INTERMEDIATE POLYPEPTIDE 1"/>
    <property type="match status" value="1"/>
</dbReference>
<comment type="caution">
    <text evidence="6">The sequence shown here is derived from an EMBL/GenBank/DDBJ whole genome shotgun (WGS) entry which is preliminary data.</text>
</comment>
<evidence type="ECO:0000313" key="7">
    <source>
        <dbReference type="Proteomes" id="UP000708208"/>
    </source>
</evidence>
<keyword evidence="1" id="KW-0243">Dynein</keyword>
<proteinExistence type="inferred from homology"/>
<dbReference type="PANTHER" id="PTHR13183">
    <property type="entry name" value="AXONEMAL INNER ARM DYNEIN LIGHT CHAIN 28"/>
    <property type="match status" value="1"/>
</dbReference>
<evidence type="ECO:0000256" key="4">
    <source>
        <dbReference type="ARBA" id="ARBA00038114"/>
    </source>
</evidence>
<evidence type="ECO:0000256" key="3">
    <source>
        <dbReference type="ARBA" id="ARBA00023175"/>
    </source>
</evidence>
<dbReference type="GO" id="GO:0045504">
    <property type="term" value="F:dynein heavy chain binding"/>
    <property type="evidence" value="ECO:0007669"/>
    <property type="project" value="TreeGrafter"/>
</dbReference>
<feature type="coiled-coil region" evidence="5">
    <location>
        <begin position="204"/>
        <end position="231"/>
    </location>
</feature>
<comment type="similarity">
    <text evidence="4">Belongs to the inner dynein arm light chain family.</text>
</comment>
<sequence length="253" mass="29545">MNSCVEDCGEEIVLDKTGLDPSLLRWATPLLITEEQQMIDAVIAKNKQLKTDNDTDLKRKFGNEKLQKAIQRLKANSRGTVIRQICMEDYNHPPNDTVVQKIHQPRKWERRGKKCSQKISNDCTIRCDVIALKKKFDERLKDSGIDQIGICRLRREYFDQLFDEIIRQVSMSCVERGQVLLTRHFLWVQESDEGSEECRGLMFVNQLEFDNKEFSQEYERLQRNHFQLKELLLSSVKDPTSTMDVSTSAEVKK</sequence>
<dbReference type="GO" id="GO:0005930">
    <property type="term" value="C:axoneme"/>
    <property type="evidence" value="ECO:0007669"/>
    <property type="project" value="TreeGrafter"/>
</dbReference>
<evidence type="ECO:0000313" key="6">
    <source>
        <dbReference type="EMBL" id="CAG7832040.1"/>
    </source>
</evidence>
<keyword evidence="3" id="KW-0505">Motor protein</keyword>
<dbReference type="OrthoDB" id="1927454at2759"/>
<accession>A0A8J2M2F8</accession>
<dbReference type="Proteomes" id="UP000708208">
    <property type="component" value="Unassembled WGS sequence"/>
</dbReference>
<gene>
    <name evidence="6" type="ORF">AFUS01_LOCUS41750</name>
</gene>
<dbReference type="AlphaFoldDB" id="A0A8J2M2F8"/>
<dbReference type="InterPro" id="IPR019347">
    <property type="entry name" value="Axonemal_dynein_light_chain"/>
</dbReference>
<evidence type="ECO:0000256" key="1">
    <source>
        <dbReference type="ARBA" id="ARBA00023017"/>
    </source>
</evidence>
<dbReference type="Pfam" id="PF10211">
    <property type="entry name" value="Ax_dynein_light"/>
    <property type="match status" value="1"/>
</dbReference>
<dbReference type="EMBL" id="CAJVCH010563254">
    <property type="protein sequence ID" value="CAG7832040.1"/>
    <property type="molecule type" value="Genomic_DNA"/>
</dbReference>
<keyword evidence="2 5" id="KW-0175">Coiled coil</keyword>
<dbReference type="GO" id="GO:0030286">
    <property type="term" value="C:dynein complex"/>
    <property type="evidence" value="ECO:0007669"/>
    <property type="project" value="UniProtKB-KW"/>
</dbReference>
<reference evidence="6" key="1">
    <citation type="submission" date="2021-06" db="EMBL/GenBank/DDBJ databases">
        <authorList>
            <person name="Hodson N. C."/>
            <person name="Mongue J. A."/>
            <person name="Jaron S. K."/>
        </authorList>
    </citation>
    <scope>NUCLEOTIDE SEQUENCE</scope>
</reference>
<evidence type="ECO:0000256" key="5">
    <source>
        <dbReference type="SAM" id="Coils"/>
    </source>
</evidence>
<name>A0A8J2M2F8_9HEXA</name>
<organism evidence="6 7">
    <name type="scientific">Allacma fusca</name>
    <dbReference type="NCBI Taxonomy" id="39272"/>
    <lineage>
        <taxon>Eukaryota</taxon>
        <taxon>Metazoa</taxon>
        <taxon>Ecdysozoa</taxon>
        <taxon>Arthropoda</taxon>
        <taxon>Hexapoda</taxon>
        <taxon>Collembola</taxon>
        <taxon>Symphypleona</taxon>
        <taxon>Sminthuridae</taxon>
        <taxon>Allacma</taxon>
    </lineage>
</organism>